<dbReference type="EMBL" id="LR796995">
    <property type="protein sequence ID" value="CAB4180223.1"/>
    <property type="molecule type" value="Genomic_DNA"/>
</dbReference>
<evidence type="ECO:0008006" key="4">
    <source>
        <dbReference type="Google" id="ProtNLM"/>
    </source>
</evidence>
<sequence>MATYNITSKLLIDNYAVLQTLENNEIAVGQSITVASLGSPFNGTFTVLDLPEHEFIGIDSTTGFPMFNEFVQRQNQVLFACTGANVLYTFATTGTITYAPVCTWITANDIADWLYLSTATAADQTFLTICAAASNHFAFRRRQESGYFDALGTVPSQDVKLGTVMYGGALYRQRGSVDTFASFNEMGSAPPMALSAIVQQLLGISRPQVA</sequence>
<evidence type="ECO:0000313" key="2">
    <source>
        <dbReference type="EMBL" id="CAB4167319.1"/>
    </source>
</evidence>
<name>A0A6J5P6A1_9CAUD</name>
<proteinExistence type="predicted"/>
<evidence type="ECO:0000313" key="3">
    <source>
        <dbReference type="EMBL" id="CAB4180223.1"/>
    </source>
</evidence>
<accession>A0A6J5P6A1</accession>
<gene>
    <name evidence="3" type="ORF">UFOVP1047_15</name>
    <name evidence="1" type="ORF">UFOVP487_14</name>
    <name evidence="2" type="ORF">UFOVP869_9</name>
</gene>
<protein>
    <recommendedName>
        <fullName evidence="4">Gp6 domain containing protein</fullName>
    </recommendedName>
</protein>
<dbReference type="EMBL" id="LR796451">
    <property type="protein sequence ID" value="CAB4145555.1"/>
    <property type="molecule type" value="Genomic_DNA"/>
</dbReference>
<reference evidence="2" key="1">
    <citation type="submission" date="2020-04" db="EMBL/GenBank/DDBJ databases">
        <authorList>
            <person name="Chiriac C."/>
            <person name="Salcher M."/>
            <person name="Ghai R."/>
            <person name="Kavagutti S V."/>
        </authorList>
    </citation>
    <scope>NUCLEOTIDE SEQUENCE</scope>
</reference>
<dbReference type="EMBL" id="LR796803">
    <property type="protein sequence ID" value="CAB4167319.1"/>
    <property type="molecule type" value="Genomic_DNA"/>
</dbReference>
<evidence type="ECO:0000313" key="1">
    <source>
        <dbReference type="EMBL" id="CAB4145555.1"/>
    </source>
</evidence>
<organism evidence="2">
    <name type="scientific">uncultured Caudovirales phage</name>
    <dbReference type="NCBI Taxonomy" id="2100421"/>
    <lineage>
        <taxon>Viruses</taxon>
        <taxon>Duplodnaviria</taxon>
        <taxon>Heunggongvirae</taxon>
        <taxon>Uroviricota</taxon>
        <taxon>Caudoviricetes</taxon>
        <taxon>Peduoviridae</taxon>
        <taxon>Maltschvirus</taxon>
        <taxon>Maltschvirus maltsch</taxon>
    </lineage>
</organism>